<dbReference type="CDD" id="cd03801">
    <property type="entry name" value="GT4_PimA-like"/>
    <property type="match status" value="1"/>
</dbReference>
<dbReference type="PANTHER" id="PTHR45947">
    <property type="entry name" value="SULFOQUINOVOSYL TRANSFERASE SQD2"/>
    <property type="match status" value="1"/>
</dbReference>
<keyword evidence="3" id="KW-0808">Transferase</keyword>
<organism evidence="4">
    <name type="scientific">Methanotorris igneus (strain DSM 5666 / JCM 11834 / Kol 5)</name>
    <dbReference type="NCBI Taxonomy" id="880724"/>
    <lineage>
        <taxon>Archaea</taxon>
        <taxon>Methanobacteriati</taxon>
        <taxon>Methanobacteriota</taxon>
        <taxon>Methanomada group</taxon>
        <taxon>Methanococci</taxon>
        <taxon>Methanococcales</taxon>
        <taxon>Methanocaldococcaceae</taxon>
        <taxon>Methanotorris</taxon>
    </lineage>
</organism>
<dbReference type="HOGENOM" id="CLU_009583_2_5_2"/>
<reference evidence="3 4" key="1">
    <citation type="submission" date="2011-05" db="EMBL/GenBank/DDBJ databases">
        <title>Complete sequence of Methanotorris igneus Kol 5.</title>
        <authorList>
            <consortium name="US DOE Joint Genome Institute"/>
            <person name="Lucas S."/>
            <person name="Han J."/>
            <person name="Lapidus A."/>
            <person name="Cheng J.-F."/>
            <person name="Goodwin L."/>
            <person name="Pitluck S."/>
            <person name="Peters L."/>
            <person name="Mikhailova N."/>
            <person name="Chertkov O."/>
            <person name="Han C."/>
            <person name="Tapia R."/>
            <person name="Land M."/>
            <person name="Hauser L."/>
            <person name="Kyrpides N."/>
            <person name="Ivanova N."/>
            <person name="Pagani I."/>
            <person name="Sieprawska-Lupa M."/>
            <person name="Whitman W."/>
            <person name="Woyke T."/>
        </authorList>
    </citation>
    <scope>NUCLEOTIDE SEQUENCE [LARGE SCALE GENOMIC DNA]</scope>
    <source>
        <strain evidence="4">DSM 5666 / JCM 11834 / Kol 5</strain>
    </source>
</reference>
<dbReference type="EMBL" id="CP002737">
    <property type="protein sequence ID" value="AEF96208.1"/>
    <property type="molecule type" value="Genomic_DNA"/>
</dbReference>
<dbReference type="GO" id="GO:0016757">
    <property type="term" value="F:glycosyltransferase activity"/>
    <property type="evidence" value="ECO:0007669"/>
    <property type="project" value="InterPro"/>
</dbReference>
<proteinExistence type="predicted"/>
<protein>
    <submittedName>
        <fullName evidence="3">Glycosyl transferase group 1</fullName>
    </submittedName>
</protein>
<evidence type="ECO:0000313" key="4">
    <source>
        <dbReference type="Proteomes" id="UP000009227"/>
    </source>
</evidence>
<keyword evidence="4" id="KW-1185">Reference proteome</keyword>
<dbReference type="Pfam" id="PF00534">
    <property type="entry name" value="Glycos_transf_1"/>
    <property type="match status" value="1"/>
</dbReference>
<dbReference type="Proteomes" id="UP000009227">
    <property type="component" value="Chromosome"/>
</dbReference>
<dbReference type="STRING" id="880724.Metig_0658"/>
<dbReference type="InterPro" id="IPR001296">
    <property type="entry name" value="Glyco_trans_1"/>
</dbReference>
<evidence type="ECO:0000313" key="3">
    <source>
        <dbReference type="EMBL" id="AEF96208.1"/>
    </source>
</evidence>
<evidence type="ECO:0000259" key="2">
    <source>
        <dbReference type="Pfam" id="PF13439"/>
    </source>
</evidence>
<dbReference type="OrthoDB" id="132546at2157"/>
<dbReference type="AlphaFoldDB" id="F6BCJ7"/>
<name>F6BCJ7_METIK</name>
<dbReference type="Pfam" id="PF13439">
    <property type="entry name" value="Glyco_transf_4"/>
    <property type="match status" value="1"/>
</dbReference>
<feature type="domain" description="Glycosyltransferase subfamily 4-like N-terminal" evidence="2">
    <location>
        <begin position="13"/>
        <end position="166"/>
    </location>
</feature>
<dbReference type="SUPFAM" id="SSF53756">
    <property type="entry name" value="UDP-Glycosyltransferase/glycogen phosphorylase"/>
    <property type="match status" value="1"/>
</dbReference>
<dbReference type="KEGG" id="mig:Metig_0658"/>
<dbReference type="RefSeq" id="WP_013798811.1">
    <property type="nucleotide sequence ID" value="NC_015562.1"/>
</dbReference>
<dbReference type="PANTHER" id="PTHR45947:SF3">
    <property type="entry name" value="SULFOQUINOVOSYL TRANSFERASE SQD2"/>
    <property type="match status" value="1"/>
</dbReference>
<feature type="domain" description="Glycosyl transferase family 1" evidence="1">
    <location>
        <begin position="178"/>
        <end position="324"/>
    </location>
</feature>
<dbReference type="InterPro" id="IPR028098">
    <property type="entry name" value="Glyco_trans_4-like_N"/>
</dbReference>
<dbReference type="InterPro" id="IPR050194">
    <property type="entry name" value="Glycosyltransferase_grp1"/>
</dbReference>
<accession>F6BCJ7</accession>
<dbReference type="GeneID" id="10643498"/>
<evidence type="ECO:0000259" key="1">
    <source>
        <dbReference type="Pfam" id="PF00534"/>
    </source>
</evidence>
<dbReference type="Gene3D" id="3.40.50.2000">
    <property type="entry name" value="Glycogen Phosphorylase B"/>
    <property type="match status" value="2"/>
</dbReference>
<sequence length="346" mass="39527">MKVLMPTIYYPFIGGITIHVENLVKHMDDYEFHILTYYSKDYHQKYENVVVHKVPYIPKIRGLSYMINAYKIGKEIIRKEKIDLIHGHYAFPQGVVGGLLKGNLPHILTLHGSDVLKLSKSIIGKPFFNYAISRADKIICVSKFLRDNLGSNFRDKAIVIPNGVDFNLFYEGDDLDYGLFVGSFVKQKGLDVLIDTIKDIDFNFKLIGDGPLFNKIREKIEKENMKHVELLGKKSQTEVAEYMRNCSFLILPSISEGLGMVLLEAMACGKAVIATNVGGIREIVKDNYNGFLIPPNNPKILKEKIEILINDKNLRRKFGKNGKKFSKNFSWENVAKKVRAIYEEML</sequence>
<gene>
    <name evidence="3" type="ordered locus">Metig_0658</name>
</gene>